<name>A0A8S9ZY14_9BILA</name>
<reference evidence="2" key="1">
    <citation type="journal article" date="2020" name="Ecol. Evol.">
        <title>Genome structure and content of the rice root-knot nematode (Meloidogyne graminicola).</title>
        <authorList>
            <person name="Phan N.T."/>
            <person name="Danchin E.G.J."/>
            <person name="Klopp C."/>
            <person name="Perfus-Barbeoch L."/>
            <person name="Kozlowski D.K."/>
            <person name="Koutsovoulos G.D."/>
            <person name="Lopez-Roques C."/>
            <person name="Bouchez O."/>
            <person name="Zahm M."/>
            <person name="Besnard G."/>
            <person name="Bellafiore S."/>
        </authorList>
    </citation>
    <scope>NUCLEOTIDE SEQUENCE</scope>
    <source>
        <strain evidence="2">VN-18</strain>
    </source>
</reference>
<accession>A0A8S9ZY14</accession>
<dbReference type="AlphaFoldDB" id="A0A8S9ZY14"/>
<proteinExistence type="predicted"/>
<dbReference type="Proteomes" id="UP000605970">
    <property type="component" value="Unassembled WGS sequence"/>
</dbReference>
<feature type="region of interest" description="Disordered" evidence="1">
    <location>
        <begin position="79"/>
        <end position="111"/>
    </location>
</feature>
<keyword evidence="3" id="KW-1185">Reference proteome</keyword>
<evidence type="ECO:0000256" key="1">
    <source>
        <dbReference type="SAM" id="MobiDB-lite"/>
    </source>
</evidence>
<organism evidence="2 3">
    <name type="scientific">Meloidogyne graminicola</name>
    <dbReference type="NCBI Taxonomy" id="189291"/>
    <lineage>
        <taxon>Eukaryota</taxon>
        <taxon>Metazoa</taxon>
        <taxon>Ecdysozoa</taxon>
        <taxon>Nematoda</taxon>
        <taxon>Chromadorea</taxon>
        <taxon>Rhabditida</taxon>
        <taxon>Tylenchina</taxon>
        <taxon>Tylenchomorpha</taxon>
        <taxon>Tylenchoidea</taxon>
        <taxon>Meloidogynidae</taxon>
        <taxon>Meloidogyninae</taxon>
        <taxon>Meloidogyne</taxon>
    </lineage>
</organism>
<evidence type="ECO:0000313" key="2">
    <source>
        <dbReference type="EMBL" id="KAF7638178.1"/>
    </source>
</evidence>
<sequence>MTPSLYLIKTYNLILHITSPKLTNSDILLVRALHSSCKLVTTPDDRIVFPVKEDSPPEPVVELKIENKGDAIQLYKQRAHQDPSPCWDSETTGLGDGQADAPNEGRPARGRPSICCGLQPRNRGCEHEGANAVGHGQEGARHQASLRALRTRIGWKMRELVKCHWIAMYKRFPSL</sequence>
<dbReference type="EMBL" id="JABEBT010000014">
    <property type="protein sequence ID" value="KAF7638178.1"/>
    <property type="molecule type" value="Genomic_DNA"/>
</dbReference>
<gene>
    <name evidence="2" type="ORF">Mgra_00002405</name>
</gene>
<comment type="caution">
    <text evidence="2">The sequence shown here is derived from an EMBL/GenBank/DDBJ whole genome shotgun (WGS) entry which is preliminary data.</text>
</comment>
<evidence type="ECO:0000313" key="3">
    <source>
        <dbReference type="Proteomes" id="UP000605970"/>
    </source>
</evidence>
<protein>
    <submittedName>
        <fullName evidence="2">Uncharacterized protein</fullName>
    </submittedName>
</protein>